<dbReference type="EMBL" id="QKWP01001672">
    <property type="protein sequence ID" value="RIB07345.1"/>
    <property type="molecule type" value="Genomic_DNA"/>
</dbReference>
<evidence type="ECO:0000313" key="3">
    <source>
        <dbReference type="Proteomes" id="UP000266673"/>
    </source>
</evidence>
<comment type="caution">
    <text evidence="2">The sequence shown here is derived from an EMBL/GenBank/DDBJ whole genome shotgun (WGS) entry which is preliminary data.</text>
</comment>
<proteinExistence type="predicted"/>
<dbReference type="OrthoDB" id="10483547at2759"/>
<name>A0A397UAK6_9GLOM</name>
<sequence length="125" mass="14843">MNNYNIRQLKDQNENLNKHVLKLRKENEILKEKNSAFKNESANEYYLKKFEVAENEIIELIQKNDALTKKAQDKDKQIFLLQEKISNLTVSNDVCKNDYEIKIELLEKENKRLKEQLVASVKTIM</sequence>
<dbReference type="AlphaFoldDB" id="A0A397UAK6"/>
<keyword evidence="3" id="KW-1185">Reference proteome</keyword>
<feature type="coiled-coil region" evidence="1">
    <location>
        <begin position="6"/>
        <end position="123"/>
    </location>
</feature>
<evidence type="ECO:0000313" key="2">
    <source>
        <dbReference type="EMBL" id="RIB07345.1"/>
    </source>
</evidence>
<accession>A0A397UAK6</accession>
<evidence type="ECO:0000256" key="1">
    <source>
        <dbReference type="SAM" id="Coils"/>
    </source>
</evidence>
<organism evidence="2 3">
    <name type="scientific">Gigaspora rosea</name>
    <dbReference type="NCBI Taxonomy" id="44941"/>
    <lineage>
        <taxon>Eukaryota</taxon>
        <taxon>Fungi</taxon>
        <taxon>Fungi incertae sedis</taxon>
        <taxon>Mucoromycota</taxon>
        <taxon>Glomeromycotina</taxon>
        <taxon>Glomeromycetes</taxon>
        <taxon>Diversisporales</taxon>
        <taxon>Gigasporaceae</taxon>
        <taxon>Gigaspora</taxon>
    </lineage>
</organism>
<reference evidence="2 3" key="1">
    <citation type="submission" date="2018-06" db="EMBL/GenBank/DDBJ databases">
        <title>Comparative genomics reveals the genomic features of Rhizophagus irregularis, R. cerebriforme, R. diaphanum and Gigaspora rosea, and their symbiotic lifestyle signature.</title>
        <authorList>
            <person name="Morin E."/>
            <person name="San Clemente H."/>
            <person name="Chen E.C.H."/>
            <person name="De La Providencia I."/>
            <person name="Hainaut M."/>
            <person name="Kuo A."/>
            <person name="Kohler A."/>
            <person name="Murat C."/>
            <person name="Tang N."/>
            <person name="Roy S."/>
            <person name="Loubradou J."/>
            <person name="Henrissat B."/>
            <person name="Grigoriev I.V."/>
            <person name="Corradi N."/>
            <person name="Roux C."/>
            <person name="Martin F.M."/>
        </authorList>
    </citation>
    <scope>NUCLEOTIDE SEQUENCE [LARGE SCALE GENOMIC DNA]</scope>
    <source>
        <strain evidence="2 3">DAOM 194757</strain>
    </source>
</reference>
<protein>
    <submittedName>
        <fullName evidence="2">Uncharacterized protein</fullName>
    </submittedName>
</protein>
<dbReference type="Proteomes" id="UP000266673">
    <property type="component" value="Unassembled WGS sequence"/>
</dbReference>
<keyword evidence="1" id="KW-0175">Coiled coil</keyword>
<gene>
    <name evidence="2" type="ORF">C2G38_2214734</name>
</gene>